<dbReference type="InParanoid" id="A0A0G4EEK5"/>
<evidence type="ECO:0000256" key="5">
    <source>
        <dbReference type="ARBA" id="ARBA00023004"/>
    </source>
</evidence>
<keyword evidence="2 7" id="KW-0349">Heme</keyword>
<evidence type="ECO:0000256" key="7">
    <source>
        <dbReference type="PIRSR" id="PIRSR602401-1"/>
    </source>
</evidence>
<sequence>MVQQELPTATRERLLTPNTEGVPSAQLQLPPGPFQITTPPFDTLQRFWNILSILLAPREFFRAMEQYGDVYRMLPFIGSDVAMVSGVENLKQCWAYEKEGKLVQVSPPVIQQLMGKENLNAIEGEDHARMRRLYMSAFTQAALMSYVPTVEDIVDKYVDRWVAAAREGRQLDLSSDMKLYTLEVAWKVLCGQASISDDKLQQLSESFMAWVKGLAAPWTKGWVAPFNIYDKALEAKDDIMQFAASVVDAKRAMSPAERAASRKDVVDYLLSARMTSDGEVVDAESADAGKDADVFQMSDQAIADNVLLTLFAGHDTSSSTLGVMLVALASNPQVLKDLRKELDDAAQGRSRIPWPELRKLPFLDAVITETLRWEPIVVQLSRMAEEDLEIGGYLVPKGWQVDYNLFATNQDGSVFSDPSFFDPYRHLQGQINGGSPVPFGGGKRVCPGAELARLEMKMLLDRFVREVEFEAIDASSLELSRFPNPFPASKGGFKARLTERVVEV</sequence>
<evidence type="ECO:0000313" key="10">
    <source>
        <dbReference type="Proteomes" id="UP000041254"/>
    </source>
</evidence>
<feature type="binding site" description="axial binding residue" evidence="7">
    <location>
        <position position="446"/>
    </location>
    <ligand>
        <name>heme</name>
        <dbReference type="ChEBI" id="CHEBI:30413"/>
    </ligand>
    <ligandPart>
        <name>Fe</name>
        <dbReference type="ChEBI" id="CHEBI:18248"/>
    </ligandPart>
</feature>
<dbReference type="GO" id="GO:0016125">
    <property type="term" value="P:sterol metabolic process"/>
    <property type="evidence" value="ECO:0007669"/>
    <property type="project" value="TreeGrafter"/>
</dbReference>
<dbReference type="PANTHER" id="PTHR24286">
    <property type="entry name" value="CYTOCHROME P450 26"/>
    <property type="match status" value="1"/>
</dbReference>
<evidence type="ECO:0000313" key="9">
    <source>
        <dbReference type="EMBL" id="CEL94106.1"/>
    </source>
</evidence>
<keyword evidence="5 7" id="KW-0408">Iron</keyword>
<accession>A0A0G4EEK5</accession>
<keyword evidence="3 7" id="KW-0479">Metal-binding</keyword>
<dbReference type="OMA" id="WDGQFVN"/>
<dbReference type="PANTHER" id="PTHR24286:SF384">
    <property type="entry name" value="P450, PUTATIVE (EUROFUNG)-RELATED"/>
    <property type="match status" value="1"/>
</dbReference>
<evidence type="ECO:0008006" key="11">
    <source>
        <dbReference type="Google" id="ProtNLM"/>
    </source>
</evidence>
<dbReference type="InterPro" id="IPR036396">
    <property type="entry name" value="Cyt_P450_sf"/>
</dbReference>
<evidence type="ECO:0000256" key="8">
    <source>
        <dbReference type="RuleBase" id="RU000461"/>
    </source>
</evidence>
<proteinExistence type="inferred from homology"/>
<dbReference type="Gene3D" id="1.10.630.10">
    <property type="entry name" value="Cytochrome P450"/>
    <property type="match status" value="1"/>
</dbReference>
<dbReference type="GO" id="GO:0004497">
    <property type="term" value="F:monooxygenase activity"/>
    <property type="evidence" value="ECO:0007669"/>
    <property type="project" value="UniProtKB-KW"/>
</dbReference>
<gene>
    <name evidence="9" type="ORF">Vbra_11469</name>
</gene>
<dbReference type="VEuPathDB" id="CryptoDB:Vbra_11469"/>
<dbReference type="InterPro" id="IPR002401">
    <property type="entry name" value="Cyt_P450_E_grp-I"/>
</dbReference>
<evidence type="ECO:0000256" key="2">
    <source>
        <dbReference type="ARBA" id="ARBA00022617"/>
    </source>
</evidence>
<dbReference type="PROSITE" id="PS00086">
    <property type="entry name" value="CYTOCHROME_P450"/>
    <property type="match status" value="1"/>
</dbReference>
<comment type="similarity">
    <text evidence="1 8">Belongs to the cytochrome P450 family.</text>
</comment>
<evidence type="ECO:0000256" key="4">
    <source>
        <dbReference type="ARBA" id="ARBA00023002"/>
    </source>
</evidence>
<dbReference type="STRING" id="1169540.A0A0G4EEK5"/>
<comment type="cofactor">
    <cofactor evidence="7">
        <name>heme</name>
        <dbReference type="ChEBI" id="CHEBI:30413"/>
    </cofactor>
</comment>
<organism evidence="9 10">
    <name type="scientific">Vitrella brassicaformis (strain CCMP3155)</name>
    <dbReference type="NCBI Taxonomy" id="1169540"/>
    <lineage>
        <taxon>Eukaryota</taxon>
        <taxon>Sar</taxon>
        <taxon>Alveolata</taxon>
        <taxon>Colpodellida</taxon>
        <taxon>Vitrellaceae</taxon>
        <taxon>Vitrella</taxon>
    </lineage>
</organism>
<protein>
    <recommendedName>
        <fullName evidence="11">Cytochrome P450</fullName>
    </recommendedName>
</protein>
<dbReference type="GO" id="GO:0016705">
    <property type="term" value="F:oxidoreductase activity, acting on paired donors, with incorporation or reduction of molecular oxygen"/>
    <property type="evidence" value="ECO:0007669"/>
    <property type="project" value="InterPro"/>
</dbReference>
<dbReference type="PRINTS" id="PR00385">
    <property type="entry name" value="P450"/>
</dbReference>
<name>A0A0G4EEK5_VITBC</name>
<keyword evidence="4 8" id="KW-0560">Oxidoreductase</keyword>
<dbReference type="EMBL" id="CDMY01000206">
    <property type="protein sequence ID" value="CEL94106.1"/>
    <property type="molecule type" value="Genomic_DNA"/>
</dbReference>
<evidence type="ECO:0000256" key="3">
    <source>
        <dbReference type="ARBA" id="ARBA00022723"/>
    </source>
</evidence>
<keyword evidence="6 8" id="KW-0503">Monooxygenase</keyword>
<dbReference type="OrthoDB" id="1372046at2759"/>
<dbReference type="Proteomes" id="UP000041254">
    <property type="component" value="Unassembled WGS sequence"/>
</dbReference>
<dbReference type="GO" id="GO:0020037">
    <property type="term" value="F:heme binding"/>
    <property type="evidence" value="ECO:0007669"/>
    <property type="project" value="InterPro"/>
</dbReference>
<evidence type="ECO:0000256" key="6">
    <source>
        <dbReference type="ARBA" id="ARBA00023033"/>
    </source>
</evidence>
<keyword evidence="10" id="KW-1185">Reference proteome</keyword>
<evidence type="ECO:0000256" key="1">
    <source>
        <dbReference type="ARBA" id="ARBA00010617"/>
    </source>
</evidence>
<dbReference type="GO" id="GO:0005506">
    <property type="term" value="F:iron ion binding"/>
    <property type="evidence" value="ECO:0007669"/>
    <property type="project" value="InterPro"/>
</dbReference>
<dbReference type="PRINTS" id="PR00463">
    <property type="entry name" value="EP450I"/>
</dbReference>
<reference evidence="9 10" key="1">
    <citation type="submission" date="2014-11" db="EMBL/GenBank/DDBJ databases">
        <authorList>
            <person name="Zhu J."/>
            <person name="Qi W."/>
            <person name="Song R."/>
        </authorList>
    </citation>
    <scope>NUCLEOTIDE SEQUENCE [LARGE SCALE GENOMIC DNA]</scope>
</reference>
<dbReference type="InterPro" id="IPR001128">
    <property type="entry name" value="Cyt_P450"/>
</dbReference>
<dbReference type="PhylomeDB" id="A0A0G4EEK5"/>
<dbReference type="AlphaFoldDB" id="A0A0G4EEK5"/>
<dbReference type="InterPro" id="IPR017972">
    <property type="entry name" value="Cyt_P450_CS"/>
</dbReference>
<dbReference type="SUPFAM" id="SSF48264">
    <property type="entry name" value="Cytochrome P450"/>
    <property type="match status" value="1"/>
</dbReference>
<dbReference type="Pfam" id="PF00067">
    <property type="entry name" value="p450"/>
    <property type="match status" value="1"/>
</dbReference>